<dbReference type="Proteomes" id="UP000243217">
    <property type="component" value="Unassembled WGS sequence"/>
</dbReference>
<dbReference type="InterPro" id="IPR052050">
    <property type="entry name" value="SecEffector_AnkRepeat"/>
</dbReference>
<dbReference type="OrthoDB" id="194358at2759"/>
<dbReference type="PANTHER" id="PTHR46586">
    <property type="entry name" value="ANKYRIN REPEAT-CONTAINING PROTEIN"/>
    <property type="match status" value="1"/>
</dbReference>
<evidence type="ECO:0000313" key="1">
    <source>
        <dbReference type="EMBL" id="OQR98761.1"/>
    </source>
</evidence>
<comment type="caution">
    <text evidence="1">The sequence shown here is derived from an EMBL/GenBank/DDBJ whole genome shotgun (WGS) entry which is preliminary data.</text>
</comment>
<organism evidence="1 2">
    <name type="scientific">Thraustotheca clavata</name>
    <dbReference type="NCBI Taxonomy" id="74557"/>
    <lineage>
        <taxon>Eukaryota</taxon>
        <taxon>Sar</taxon>
        <taxon>Stramenopiles</taxon>
        <taxon>Oomycota</taxon>
        <taxon>Saprolegniomycetes</taxon>
        <taxon>Saprolegniales</taxon>
        <taxon>Achlyaceae</taxon>
        <taxon>Thraustotheca</taxon>
    </lineage>
</organism>
<dbReference type="InterPro" id="IPR036770">
    <property type="entry name" value="Ankyrin_rpt-contain_sf"/>
</dbReference>
<protein>
    <submittedName>
        <fullName evidence="1">Ankyrin repeat</fullName>
    </submittedName>
</protein>
<accession>A0A1V9ZLE3</accession>
<dbReference type="Gene3D" id="1.25.40.20">
    <property type="entry name" value="Ankyrin repeat-containing domain"/>
    <property type="match status" value="1"/>
</dbReference>
<evidence type="ECO:0000313" key="2">
    <source>
        <dbReference type="Proteomes" id="UP000243217"/>
    </source>
</evidence>
<dbReference type="PANTHER" id="PTHR46586:SF3">
    <property type="entry name" value="ANKYRIN REPEAT-CONTAINING PROTEIN"/>
    <property type="match status" value="1"/>
</dbReference>
<gene>
    <name evidence="1" type="ORF">THRCLA_21876</name>
</gene>
<proteinExistence type="predicted"/>
<reference evidence="1 2" key="1">
    <citation type="journal article" date="2014" name="Genome Biol. Evol.">
        <title>The secreted proteins of Achlya hypogyna and Thraustotheca clavata identify the ancestral oomycete secretome and reveal gene acquisitions by horizontal gene transfer.</title>
        <authorList>
            <person name="Misner I."/>
            <person name="Blouin N."/>
            <person name="Leonard G."/>
            <person name="Richards T.A."/>
            <person name="Lane C.E."/>
        </authorList>
    </citation>
    <scope>NUCLEOTIDE SEQUENCE [LARGE SCALE GENOMIC DNA]</scope>
    <source>
        <strain evidence="1 2">ATCC 34112</strain>
    </source>
</reference>
<dbReference type="AlphaFoldDB" id="A0A1V9ZLE3"/>
<sequence>MNDAASRGYVNFVQFLQNRTEGCSTFAMNSAAGGHFDIVKFLHENRSQGYTSEAIDNAVAFGLLGIVKILNENCTEEFKKEALSGAEANGYLDVAKYLQINTLRRDEKLNSNDIN</sequence>
<keyword evidence="2" id="KW-1185">Reference proteome</keyword>
<dbReference type="SUPFAM" id="SSF48403">
    <property type="entry name" value="Ankyrin repeat"/>
    <property type="match status" value="1"/>
</dbReference>
<dbReference type="EMBL" id="JNBS01001844">
    <property type="protein sequence ID" value="OQR98761.1"/>
    <property type="molecule type" value="Genomic_DNA"/>
</dbReference>
<name>A0A1V9ZLE3_9STRA</name>